<sequence>MNQSIWLALGLVLIIEGLGPMLWPERWRSMVTQLAAQPQTMLRRIGGALVVAGVVIYVMCSR</sequence>
<dbReference type="KEGG" id="pshi:SAMEA2665130_2734"/>
<dbReference type="AlphaFoldDB" id="A0A1A9B0V1"/>
<reference evidence="1" key="1">
    <citation type="submission" date="2021-03" db="EMBL/GenBank/DDBJ databases">
        <title>Plesiomonas shigelloides zfcc0051, isolated from zebrafish feces.</title>
        <authorList>
            <person name="Vanderhoek Z."/>
            <person name="Gaulke C."/>
        </authorList>
    </citation>
    <scope>NUCLEOTIDE SEQUENCE</scope>
    <source>
        <strain evidence="1">Zfcc0051</strain>
    </source>
</reference>
<dbReference type="GeneID" id="69704502"/>
<dbReference type="InterPro" id="IPR019201">
    <property type="entry name" value="DUF2065"/>
</dbReference>
<evidence type="ECO:0000313" key="1">
    <source>
        <dbReference type="EMBL" id="MBO1107788.1"/>
    </source>
</evidence>
<comment type="caution">
    <text evidence="1">The sequence shown here is derived from an EMBL/GenBank/DDBJ whole genome shotgun (WGS) entry which is preliminary data.</text>
</comment>
<dbReference type="PANTHER" id="PTHR38602">
    <property type="entry name" value="INNER MEMBRANE PROTEIN-RELATED"/>
    <property type="match status" value="1"/>
</dbReference>
<dbReference type="Proteomes" id="UP000664658">
    <property type="component" value="Unassembled WGS sequence"/>
</dbReference>
<organism evidence="1 2">
    <name type="scientific">Plesiomonas shigelloides</name>
    <name type="common">Aeromonas shigelloides</name>
    <dbReference type="NCBI Taxonomy" id="703"/>
    <lineage>
        <taxon>Bacteria</taxon>
        <taxon>Pseudomonadati</taxon>
        <taxon>Pseudomonadota</taxon>
        <taxon>Gammaproteobacteria</taxon>
        <taxon>Enterobacterales</taxon>
        <taxon>Enterobacteriaceae</taxon>
        <taxon>Plesiomonas</taxon>
    </lineage>
</organism>
<dbReference type="PANTHER" id="PTHR38602:SF1">
    <property type="entry name" value="INNER MEMBRANE PROTEIN"/>
    <property type="match status" value="1"/>
</dbReference>
<gene>
    <name evidence="1" type="ORF">J2R62_06070</name>
</gene>
<dbReference type="RefSeq" id="WP_010864768.1">
    <property type="nucleotide sequence ID" value="NZ_CP027852.1"/>
</dbReference>
<accession>A0A1A9B0V1</accession>
<dbReference type="Pfam" id="PF09838">
    <property type="entry name" value="DUF2065"/>
    <property type="match status" value="1"/>
</dbReference>
<protein>
    <submittedName>
        <fullName evidence="1">DUF2065 domain-containing protein</fullName>
    </submittedName>
</protein>
<dbReference type="EMBL" id="JAFNAA010000005">
    <property type="protein sequence ID" value="MBO1107788.1"/>
    <property type="molecule type" value="Genomic_DNA"/>
</dbReference>
<evidence type="ECO:0000313" key="2">
    <source>
        <dbReference type="Proteomes" id="UP000664658"/>
    </source>
</evidence>
<name>A0A1A9B0V1_PLESH</name>
<proteinExistence type="predicted"/>